<proteinExistence type="inferred from homology"/>
<protein>
    <recommendedName>
        <fullName evidence="16 18">UvrABC system protein A</fullName>
        <shortName evidence="18">UvrA protein</shortName>
    </recommendedName>
    <alternativeName>
        <fullName evidence="17 18">Excinuclease ABC subunit A</fullName>
    </alternativeName>
</protein>
<evidence type="ECO:0000313" key="22">
    <source>
        <dbReference type="EMBL" id="OGM02072.1"/>
    </source>
</evidence>
<keyword evidence="3 18" id="KW-0479">Metal-binding</keyword>
<dbReference type="PROSITE" id="PS50893">
    <property type="entry name" value="ABC_TRANSPORTER_2"/>
    <property type="match status" value="1"/>
</dbReference>
<dbReference type="GO" id="GO:0016887">
    <property type="term" value="F:ATP hydrolysis activity"/>
    <property type="evidence" value="ECO:0007669"/>
    <property type="project" value="InterPro"/>
</dbReference>
<dbReference type="GO" id="GO:0003677">
    <property type="term" value="F:DNA binding"/>
    <property type="evidence" value="ECO:0007669"/>
    <property type="project" value="UniProtKB-UniRule"/>
</dbReference>
<evidence type="ECO:0000256" key="2">
    <source>
        <dbReference type="ARBA" id="ARBA00022490"/>
    </source>
</evidence>
<dbReference type="InterPro" id="IPR041552">
    <property type="entry name" value="UvrA_DNA-bd"/>
</dbReference>
<keyword evidence="6 18" id="KW-0227">DNA damage</keyword>
<dbReference type="CDD" id="cd03271">
    <property type="entry name" value="ABC_UvrA_II"/>
    <property type="match status" value="1"/>
</dbReference>
<dbReference type="NCBIfam" id="NF001503">
    <property type="entry name" value="PRK00349.1"/>
    <property type="match status" value="1"/>
</dbReference>
<evidence type="ECO:0000259" key="21">
    <source>
        <dbReference type="PROSITE" id="PS51007"/>
    </source>
</evidence>
<feature type="binding site" evidence="18">
    <location>
        <begin position="34"/>
        <end position="41"/>
    </location>
    <ligand>
        <name>ATP</name>
        <dbReference type="ChEBI" id="CHEBI:30616"/>
    </ligand>
</feature>
<keyword evidence="4 18" id="KW-0677">Repeat</keyword>
<keyword evidence="5 18" id="KW-0547">Nucleotide-binding</keyword>
<gene>
    <name evidence="18" type="primary">uvrA</name>
    <name evidence="22" type="ORF">A2008_12705</name>
</gene>
<dbReference type="SMART" id="SM00382">
    <property type="entry name" value="AAA"/>
    <property type="match status" value="1"/>
</dbReference>
<dbReference type="Gene3D" id="1.20.1580.10">
    <property type="entry name" value="ABC transporter ATPase like domain"/>
    <property type="match status" value="2"/>
</dbReference>
<evidence type="ECO:0000256" key="17">
    <source>
        <dbReference type="ARBA" id="ARBA00042156"/>
    </source>
</evidence>
<dbReference type="AlphaFoldDB" id="A0A1F7WGY1"/>
<dbReference type="InterPro" id="IPR027417">
    <property type="entry name" value="P-loop_NTPase"/>
</dbReference>
<keyword evidence="14 18" id="KW-0234">DNA repair</keyword>
<dbReference type="Pfam" id="PF17760">
    <property type="entry name" value="UvrA_inter"/>
    <property type="match status" value="1"/>
</dbReference>
<feature type="binding site" evidence="18">
    <location>
        <begin position="641"/>
        <end position="648"/>
    </location>
    <ligand>
        <name>ATP</name>
        <dbReference type="ChEBI" id="CHEBI:30616"/>
    </ligand>
</feature>
<dbReference type="NCBIfam" id="TIGR00630">
    <property type="entry name" value="uvra"/>
    <property type="match status" value="1"/>
</dbReference>
<name>A0A1F7WGY1_9BACT</name>
<dbReference type="Gene3D" id="1.10.8.280">
    <property type="entry name" value="ABC transporter ATPase domain-like"/>
    <property type="match status" value="1"/>
</dbReference>
<accession>A0A1F7WGY1</accession>
<dbReference type="PROSITE" id="PS00211">
    <property type="entry name" value="ABC_TRANSPORTER_1"/>
    <property type="match status" value="2"/>
</dbReference>
<dbReference type="CDD" id="cd03270">
    <property type="entry name" value="ABC_UvrA_I"/>
    <property type="match status" value="1"/>
</dbReference>
<evidence type="ECO:0000256" key="10">
    <source>
        <dbReference type="ARBA" id="ARBA00022840"/>
    </source>
</evidence>
<keyword evidence="12 19" id="KW-0408">Iron</keyword>
<dbReference type="GO" id="GO:0008270">
    <property type="term" value="F:zinc ion binding"/>
    <property type="evidence" value="ECO:0007669"/>
    <property type="project" value="UniProtKB-UniRule"/>
</dbReference>
<dbReference type="GO" id="GO:0020037">
    <property type="term" value="F:heme binding"/>
    <property type="evidence" value="ECO:0007669"/>
    <property type="project" value="InterPro"/>
</dbReference>
<evidence type="ECO:0000256" key="16">
    <source>
        <dbReference type="ARBA" id="ARBA00039316"/>
    </source>
</evidence>
<evidence type="ECO:0000256" key="4">
    <source>
        <dbReference type="ARBA" id="ARBA00022737"/>
    </source>
</evidence>
<comment type="function">
    <text evidence="18">The UvrABC repair system catalyzes the recognition and processing of DNA lesions. UvrA is an ATPase and a DNA-binding protein. A damage recognition complex composed of 2 UvrA and 2 UvrB subunits scans DNA for abnormalities. When the presence of a lesion has been verified by UvrB, the UvrA molecules dissociate.</text>
</comment>
<keyword evidence="13 18" id="KW-0238">DNA-binding</keyword>
<dbReference type="FunFam" id="1.20.1580.10:FF:000002">
    <property type="entry name" value="UvrABC system protein A"/>
    <property type="match status" value="1"/>
</dbReference>
<dbReference type="GO" id="GO:0009432">
    <property type="term" value="P:SOS response"/>
    <property type="evidence" value="ECO:0007669"/>
    <property type="project" value="UniProtKB-UniRule"/>
</dbReference>
<evidence type="ECO:0000256" key="8">
    <source>
        <dbReference type="ARBA" id="ARBA00022771"/>
    </source>
</evidence>
<dbReference type="GO" id="GO:0005737">
    <property type="term" value="C:cytoplasm"/>
    <property type="evidence" value="ECO:0007669"/>
    <property type="project" value="UniProtKB-SubCell"/>
</dbReference>
<dbReference type="InterPro" id="IPR003439">
    <property type="entry name" value="ABC_transporter-like_ATP-bd"/>
</dbReference>
<keyword evidence="10 18" id="KW-0067">ATP-binding</keyword>
<evidence type="ECO:0000256" key="1">
    <source>
        <dbReference type="ARBA" id="ARBA00004496"/>
    </source>
</evidence>
<dbReference type="PANTHER" id="PTHR43152">
    <property type="entry name" value="UVRABC SYSTEM PROTEIN A"/>
    <property type="match status" value="1"/>
</dbReference>
<dbReference type="InterPro" id="IPR003593">
    <property type="entry name" value="AAA+_ATPase"/>
</dbReference>
<evidence type="ECO:0000256" key="3">
    <source>
        <dbReference type="ARBA" id="ARBA00022723"/>
    </source>
</evidence>
<dbReference type="PROSITE" id="PS51007">
    <property type="entry name" value="CYTC"/>
    <property type="match status" value="1"/>
</dbReference>
<dbReference type="HAMAP" id="MF_00205">
    <property type="entry name" value="UvrA"/>
    <property type="match status" value="1"/>
</dbReference>
<dbReference type="GO" id="GO:0009380">
    <property type="term" value="C:excinuclease repair complex"/>
    <property type="evidence" value="ECO:0007669"/>
    <property type="project" value="InterPro"/>
</dbReference>
<comment type="caution">
    <text evidence="22">The sequence shown here is derived from an EMBL/GenBank/DDBJ whole genome shotgun (WGS) entry which is preliminary data.</text>
</comment>
<dbReference type="Pfam" id="PF17755">
    <property type="entry name" value="UvrA_DNA-bind"/>
    <property type="match status" value="1"/>
</dbReference>
<dbReference type="GO" id="GO:0005524">
    <property type="term" value="F:ATP binding"/>
    <property type="evidence" value="ECO:0007669"/>
    <property type="project" value="UniProtKB-UniRule"/>
</dbReference>
<keyword evidence="18" id="KW-0742">SOS response</keyword>
<reference evidence="22 23" key="1">
    <citation type="journal article" date="2016" name="Nat. Commun.">
        <title>Thousands of microbial genomes shed light on interconnected biogeochemical processes in an aquifer system.</title>
        <authorList>
            <person name="Anantharaman K."/>
            <person name="Brown C.T."/>
            <person name="Hug L.A."/>
            <person name="Sharon I."/>
            <person name="Castelle C.J."/>
            <person name="Probst A.J."/>
            <person name="Thomas B.C."/>
            <person name="Singh A."/>
            <person name="Wilkins M.J."/>
            <person name="Karaoz U."/>
            <person name="Brodie E.L."/>
            <person name="Williams K.H."/>
            <person name="Hubbard S.S."/>
            <person name="Banfield J.F."/>
        </authorList>
    </citation>
    <scope>NUCLEOTIDE SEQUENCE [LARGE SCALE GENOMIC DNA]</scope>
</reference>
<feature type="zinc finger region" description="C4-type" evidence="18">
    <location>
        <begin position="740"/>
        <end position="766"/>
    </location>
</feature>
<dbReference type="InterPro" id="IPR013815">
    <property type="entry name" value="ATP_grasp_subdomain_1"/>
</dbReference>
<dbReference type="GO" id="GO:0009055">
    <property type="term" value="F:electron transfer activity"/>
    <property type="evidence" value="ECO:0007669"/>
    <property type="project" value="InterPro"/>
</dbReference>
<dbReference type="InterPro" id="IPR004602">
    <property type="entry name" value="UvrA"/>
</dbReference>
<evidence type="ECO:0000256" key="18">
    <source>
        <dbReference type="HAMAP-Rule" id="MF_00205"/>
    </source>
</evidence>
<evidence type="ECO:0000256" key="14">
    <source>
        <dbReference type="ARBA" id="ARBA00023204"/>
    </source>
</evidence>
<evidence type="ECO:0000256" key="6">
    <source>
        <dbReference type="ARBA" id="ARBA00022763"/>
    </source>
</evidence>
<comment type="similarity">
    <text evidence="15 18">Belongs to the ABC transporter superfamily. UvrA family.</text>
</comment>
<evidence type="ECO:0000256" key="5">
    <source>
        <dbReference type="ARBA" id="ARBA00022741"/>
    </source>
</evidence>
<evidence type="ECO:0000313" key="23">
    <source>
        <dbReference type="Proteomes" id="UP000178735"/>
    </source>
</evidence>
<keyword evidence="8 18" id="KW-0863">Zinc-finger</keyword>
<dbReference type="SUPFAM" id="SSF52540">
    <property type="entry name" value="P-loop containing nucleoside triphosphate hydrolases"/>
    <property type="match status" value="2"/>
</dbReference>
<feature type="domain" description="Cytochrome c" evidence="21">
    <location>
        <begin position="260"/>
        <end position="402"/>
    </location>
</feature>
<dbReference type="EMBL" id="MGFH01000217">
    <property type="protein sequence ID" value="OGM02072.1"/>
    <property type="molecule type" value="Genomic_DNA"/>
</dbReference>
<keyword evidence="11 18" id="KW-0267">Excision nuclease</keyword>
<keyword evidence="9 18" id="KW-0862">Zinc</keyword>
<dbReference type="InterPro" id="IPR017871">
    <property type="entry name" value="ABC_transporter-like_CS"/>
</dbReference>
<sequence length="956" mass="106532">MDSRDSIIIKGARQHNLKNISVEIPRNKFVVITGLSGSGKSTLAFDTLYAEGQRRYIESLSSYARQFLGRMDKPDVDSIDGLSPAISIAQKSISHNPRSTVGTVTEIYDYMRLLYARIGQAHCPECKIPIQKQTVQDIVDKVMSYTQGTKIRILAPIVRARKGQFQDMLVKVKKSGFTRVRIDSIEYEEDFVNVNLDKNKKHSVEVIIDRLVVKPEIGNRLPASIETALKLGEGIVIIDRIGDKEEIYSEHYACTKCGFSLSEIEPRIFSFNSPQGACTQCHGLGSKMEIDPNLLIPDKNKKIKDGAIAPFKGQSNFFWKMLSQVAEHYKFSLESSWNKLNSEQQDILLYGTGDEDIRFNMTFGNNSSYTYNKPYEGIIPLLERRYEQSQSESVKAEIMSYMSMIKCPACAGKRLKKEILSILIKDMSITDVASMSIKEARNFYAKLGLNARQAQIAKEILKEITSRLEFLTYVGLDYLSLDRAASTLSGGESQRINLACQIGSGLVGVLYILDEPSIGLHQRDNEKLLKTLEHLRDLNNTLVVVEHDEQTILSADYVIDMGPGAGEYGGSIVYEGTPASMLKSGDSLTAKYLRKDLEIKVPAKRREIKGGNKIEIKGARENNLKNIDVAIPLGKLTCVTGVSGSGKSTLINEILYKHLMKHFYATRIKTGECDEIKGLEKIDKVIDIDQSPIGRTPRSNPATYINVFNNIRELFALTAEARARGYTSSRFSFNVKGGRCEACEGDGIIRIEMQFLSDVYIECEQCRGTRYNRETLEIRYKGKSISEVLASPVDEMVDFFSSIPQIHRKIKSLQDVGLGYIRLGQSSTTLSGGEAQRIKLACELAKVSTGNTLYLLDEPTTGLHFADIHRLIEVLGRLVDMGNSVVVIEHNLDVIKMADHIIDLGPEGGNEGGQVVASCSPEELVNVKNSYTGQFLKKYIAALPSERKLKKSKGKA</sequence>
<evidence type="ECO:0000256" key="9">
    <source>
        <dbReference type="ARBA" id="ARBA00022833"/>
    </source>
</evidence>
<keyword evidence="19" id="KW-0349">Heme</keyword>
<comment type="subunit">
    <text evidence="18">Forms a heterotetramer with UvrB during the search for lesions.</text>
</comment>
<dbReference type="Gene3D" id="3.40.50.300">
    <property type="entry name" value="P-loop containing nucleotide triphosphate hydrolases"/>
    <property type="match status" value="2"/>
</dbReference>
<evidence type="ECO:0000256" key="7">
    <source>
        <dbReference type="ARBA" id="ARBA00022769"/>
    </source>
</evidence>
<evidence type="ECO:0000256" key="12">
    <source>
        <dbReference type="ARBA" id="ARBA00023004"/>
    </source>
</evidence>
<keyword evidence="2 18" id="KW-0963">Cytoplasm</keyword>
<dbReference type="InterPro" id="IPR041102">
    <property type="entry name" value="UvrA_inter"/>
</dbReference>
<evidence type="ECO:0000259" key="20">
    <source>
        <dbReference type="PROSITE" id="PS50893"/>
    </source>
</evidence>
<dbReference type="PANTHER" id="PTHR43152:SF3">
    <property type="entry name" value="UVRABC SYSTEM PROTEIN A"/>
    <property type="match status" value="1"/>
</dbReference>
<dbReference type="Gene3D" id="3.30.1490.20">
    <property type="entry name" value="ATP-grasp fold, A domain"/>
    <property type="match status" value="1"/>
</dbReference>
<dbReference type="STRING" id="1817813.A2008_12705"/>
<organism evidence="22 23">
    <name type="scientific">Candidatus Wallbacteria bacterium GWC2_49_35</name>
    <dbReference type="NCBI Taxonomy" id="1817813"/>
    <lineage>
        <taxon>Bacteria</taxon>
        <taxon>Candidatus Walliibacteriota</taxon>
    </lineage>
</organism>
<evidence type="ECO:0000256" key="13">
    <source>
        <dbReference type="ARBA" id="ARBA00023125"/>
    </source>
</evidence>
<evidence type="ECO:0000256" key="15">
    <source>
        <dbReference type="ARBA" id="ARBA00038000"/>
    </source>
</evidence>
<dbReference type="GO" id="GO:0009381">
    <property type="term" value="F:excinuclease ABC activity"/>
    <property type="evidence" value="ECO:0007669"/>
    <property type="project" value="UniProtKB-UniRule"/>
</dbReference>
<dbReference type="GO" id="GO:0006289">
    <property type="term" value="P:nucleotide-excision repair"/>
    <property type="evidence" value="ECO:0007669"/>
    <property type="project" value="UniProtKB-UniRule"/>
</dbReference>
<dbReference type="InterPro" id="IPR009056">
    <property type="entry name" value="Cyt_c-like_dom"/>
</dbReference>
<dbReference type="Proteomes" id="UP000178735">
    <property type="component" value="Unassembled WGS sequence"/>
</dbReference>
<feature type="domain" description="ABC transporter" evidence="20">
    <location>
        <begin position="608"/>
        <end position="937"/>
    </location>
</feature>
<evidence type="ECO:0000256" key="11">
    <source>
        <dbReference type="ARBA" id="ARBA00022881"/>
    </source>
</evidence>
<evidence type="ECO:0000256" key="19">
    <source>
        <dbReference type="PROSITE-ProRule" id="PRU00433"/>
    </source>
</evidence>
<keyword evidence="7 18" id="KW-0228">DNA excision</keyword>
<comment type="subcellular location">
    <subcellularLocation>
        <location evidence="1 18">Cytoplasm</location>
    </subcellularLocation>
</comment>
<feature type="zinc finger region" description="C4-type" evidence="18">
    <location>
        <begin position="254"/>
        <end position="281"/>
    </location>
</feature>